<accession>A0ABZ2N8N4</accession>
<evidence type="ECO:0000256" key="2">
    <source>
        <dbReference type="ARBA" id="ARBA00010876"/>
    </source>
</evidence>
<proteinExistence type="inferred from homology"/>
<dbReference type="PANTHER" id="PTHR21600:SF71">
    <property type="entry name" value="PSEUDOURIDINE SYNTHASE"/>
    <property type="match status" value="1"/>
</dbReference>
<evidence type="ECO:0000313" key="6">
    <source>
        <dbReference type="EMBL" id="WXB93904.1"/>
    </source>
</evidence>
<dbReference type="PROSITE" id="PS01129">
    <property type="entry name" value="PSI_RLU"/>
    <property type="match status" value="1"/>
</dbReference>
<dbReference type="EC" id="5.4.99.-" evidence="3"/>
<evidence type="ECO:0000313" key="7">
    <source>
        <dbReference type="Proteomes" id="UP001387364"/>
    </source>
</evidence>
<dbReference type="EMBL" id="CP147404">
    <property type="protein sequence ID" value="WXB93904.1"/>
    <property type="molecule type" value="Genomic_DNA"/>
</dbReference>
<keyword evidence="7" id="KW-1185">Reference proteome</keyword>
<evidence type="ECO:0000256" key="4">
    <source>
        <dbReference type="SAM" id="MobiDB-lite"/>
    </source>
</evidence>
<feature type="region of interest" description="Disordered" evidence="4">
    <location>
        <begin position="187"/>
        <end position="209"/>
    </location>
</feature>
<dbReference type="NCBIfam" id="TIGR00005">
    <property type="entry name" value="rluA_subfam"/>
    <property type="match status" value="1"/>
</dbReference>
<dbReference type="GO" id="GO:0016853">
    <property type="term" value="F:isomerase activity"/>
    <property type="evidence" value="ECO:0007669"/>
    <property type="project" value="UniProtKB-KW"/>
</dbReference>
<dbReference type="InterPro" id="IPR006145">
    <property type="entry name" value="PsdUridine_synth_RsuA/RluA"/>
</dbReference>
<organism evidence="6 7">
    <name type="scientific">Bacillus kandeliae</name>
    <dbReference type="NCBI Taxonomy" id="3129297"/>
    <lineage>
        <taxon>Bacteria</taxon>
        <taxon>Bacillati</taxon>
        <taxon>Bacillota</taxon>
        <taxon>Bacilli</taxon>
        <taxon>Bacillales</taxon>
        <taxon>Bacillaceae</taxon>
        <taxon>Bacillus</taxon>
    </lineage>
</organism>
<evidence type="ECO:0000256" key="3">
    <source>
        <dbReference type="RuleBase" id="RU362028"/>
    </source>
</evidence>
<keyword evidence="3 6" id="KW-0413">Isomerase</keyword>
<feature type="domain" description="Pseudouridine synthase RsuA/RluA-like" evidence="5">
    <location>
        <begin position="94"/>
        <end position="247"/>
    </location>
</feature>
<dbReference type="PANTHER" id="PTHR21600">
    <property type="entry name" value="MITOCHONDRIAL RNA PSEUDOURIDINE SYNTHASE"/>
    <property type="match status" value="1"/>
</dbReference>
<feature type="compositionally biased region" description="Basic residues" evidence="4">
    <location>
        <begin position="195"/>
        <end position="204"/>
    </location>
</feature>
<reference evidence="6 7" key="1">
    <citation type="submission" date="2024-02" db="EMBL/GenBank/DDBJ databases">
        <title>Seven novel Bacillus-like species.</title>
        <authorList>
            <person name="Liu G."/>
        </authorList>
    </citation>
    <scope>NUCLEOTIDE SEQUENCE [LARGE SCALE GENOMIC DNA]</scope>
    <source>
        <strain evidence="6 7">FJAT-52991</strain>
    </source>
</reference>
<dbReference type="SUPFAM" id="SSF55120">
    <property type="entry name" value="Pseudouridine synthase"/>
    <property type="match status" value="1"/>
</dbReference>
<dbReference type="InterPro" id="IPR006225">
    <property type="entry name" value="PsdUridine_synth_RluC/D"/>
</dbReference>
<dbReference type="InterPro" id="IPR006224">
    <property type="entry name" value="PsdUridine_synth_RluA-like_CS"/>
</dbReference>
<dbReference type="Proteomes" id="UP001387364">
    <property type="component" value="Chromosome"/>
</dbReference>
<evidence type="ECO:0000256" key="1">
    <source>
        <dbReference type="ARBA" id="ARBA00000073"/>
    </source>
</evidence>
<dbReference type="RefSeq" id="WP_338753448.1">
    <property type="nucleotide sequence ID" value="NZ_CP147404.1"/>
</dbReference>
<comment type="function">
    <text evidence="3">Responsible for synthesis of pseudouridine from uracil.</text>
</comment>
<dbReference type="Pfam" id="PF00849">
    <property type="entry name" value="PseudoU_synth_2"/>
    <property type="match status" value="1"/>
</dbReference>
<dbReference type="Gene3D" id="3.30.2350.10">
    <property type="entry name" value="Pseudouridine synthase"/>
    <property type="match status" value="1"/>
</dbReference>
<dbReference type="InterPro" id="IPR020103">
    <property type="entry name" value="PsdUridine_synth_cat_dom_sf"/>
</dbReference>
<sequence length="303" mass="34648">MYETNRQESLFEVTIPKKWDGETVDSILRNSWKLPKKMIHEWRMNQEVLVNNAKANWHAPLTQGMTMQVPFFTKTEQNLPATEQEVNILFEDDHMLVVNKPAAMKTHPNNEAETDTLLNAVTFHLQAAGQPCDVRHVHRLDVGTSGVILFAKHAAAYAVLSRLLEERHIKRTYQAVIHGFLSHQSGTINKPIGKDRHHPTRRRVSPSGQSAITHYQVIKKDTKRRLSLVQCQLDTGRTHQIRVHFSAISHPLVGDRLYGGKPIVNRQALHAYAIEIPHPFTNEKIYCQADAPNDIAYLFDRNN</sequence>
<dbReference type="CDD" id="cd02869">
    <property type="entry name" value="PseudoU_synth_RluA_like"/>
    <property type="match status" value="1"/>
</dbReference>
<dbReference type="InterPro" id="IPR050188">
    <property type="entry name" value="RluA_PseudoU_synthase"/>
</dbReference>
<protein>
    <recommendedName>
        <fullName evidence="3">Pseudouridine synthase</fullName>
        <ecNumber evidence="3">5.4.99.-</ecNumber>
    </recommendedName>
</protein>
<comment type="similarity">
    <text evidence="2 3">Belongs to the pseudouridine synthase RluA family.</text>
</comment>
<name>A0ABZ2N8N4_9BACI</name>
<evidence type="ECO:0000259" key="5">
    <source>
        <dbReference type="Pfam" id="PF00849"/>
    </source>
</evidence>
<gene>
    <name evidence="6" type="ORF">WDJ61_04550</name>
</gene>
<comment type="catalytic activity">
    <reaction evidence="1 3">
        <text>a uridine in RNA = a pseudouridine in RNA</text>
        <dbReference type="Rhea" id="RHEA:48348"/>
        <dbReference type="Rhea" id="RHEA-COMP:12068"/>
        <dbReference type="Rhea" id="RHEA-COMP:12069"/>
        <dbReference type="ChEBI" id="CHEBI:65314"/>
        <dbReference type="ChEBI" id="CHEBI:65315"/>
    </reaction>
</comment>